<feature type="compositionally biased region" description="Basic and acidic residues" evidence="1">
    <location>
        <begin position="14"/>
        <end position="33"/>
    </location>
</feature>
<organism evidence="2 3">
    <name type="scientific">Fusarium austroafricanum</name>
    <dbReference type="NCBI Taxonomy" id="2364996"/>
    <lineage>
        <taxon>Eukaryota</taxon>
        <taxon>Fungi</taxon>
        <taxon>Dikarya</taxon>
        <taxon>Ascomycota</taxon>
        <taxon>Pezizomycotina</taxon>
        <taxon>Sordariomycetes</taxon>
        <taxon>Hypocreomycetidae</taxon>
        <taxon>Hypocreales</taxon>
        <taxon>Nectriaceae</taxon>
        <taxon>Fusarium</taxon>
        <taxon>Fusarium concolor species complex</taxon>
    </lineage>
</organism>
<accession>A0A8H4JY99</accession>
<protein>
    <submittedName>
        <fullName evidence="2">Uncharacterized protein</fullName>
    </submittedName>
</protein>
<evidence type="ECO:0000313" key="3">
    <source>
        <dbReference type="Proteomes" id="UP000605986"/>
    </source>
</evidence>
<keyword evidence="3" id="KW-1185">Reference proteome</keyword>
<feature type="region of interest" description="Disordered" evidence="1">
    <location>
        <begin position="429"/>
        <end position="477"/>
    </location>
</feature>
<comment type="caution">
    <text evidence="2">The sequence shown here is derived from an EMBL/GenBank/DDBJ whole genome shotgun (WGS) entry which is preliminary data.</text>
</comment>
<name>A0A8H4JY99_9HYPO</name>
<feature type="region of interest" description="Disordered" evidence="1">
    <location>
        <begin position="331"/>
        <end position="370"/>
    </location>
</feature>
<dbReference type="Proteomes" id="UP000605986">
    <property type="component" value="Unassembled WGS sequence"/>
</dbReference>
<dbReference type="OrthoDB" id="5103823at2759"/>
<reference evidence="2" key="1">
    <citation type="submission" date="2020-01" db="EMBL/GenBank/DDBJ databases">
        <title>Identification and distribution of gene clusters putatively required for synthesis of sphingolipid metabolism inhibitors in phylogenetically diverse species of the filamentous fungus Fusarium.</title>
        <authorList>
            <person name="Kim H.-S."/>
            <person name="Busman M."/>
            <person name="Brown D.W."/>
            <person name="Divon H."/>
            <person name="Uhlig S."/>
            <person name="Proctor R.H."/>
        </authorList>
    </citation>
    <scope>NUCLEOTIDE SEQUENCE</scope>
    <source>
        <strain evidence="2">NRRL 53441</strain>
    </source>
</reference>
<sequence>MNGGGYQNSGSISDAKELREMFNKTGKEKDFGSKAKRKATGSSIPTKRAAFQLPQRPPPPAPSSHNVPRPSQRNYTETLLTDPLKRAPGALLGKSTLDFLSRNDTATKQPLGLIQEQNGDIVTMHPPTTLTTPESATKPIQGQKKPIAKLLPAMSPVPEQHSDPIQGQKEKVVVKLLPKASPVPKTPSPLANSLEFLRGSTIDSDQSAINTSTTLTVGEPKMSAQGPVTPVKKTEKTKKSIVETYFAMMDSDDESEEDLIAFEDNDVAPNKSNVSIFLRYSSDELLKLRPNAKNDILPPDCIVKRGKNSGRKAIVAGAGKLSSHLACSQEDAIGGSSSSKTGQPRSTQAVPRASPQIRTTAPVESKPEVVVTQPTITKSYVQQIPPEPKPKASVAQQTSFKVNKPGIAQAMIEAKTAEFQKAEEAFVPDEIRGEPATSKRLRPQAPAFIPGSPGASLSSRAAIRKPTKGLSASLWAK</sequence>
<gene>
    <name evidence="2" type="ORF">F53441_12096</name>
</gene>
<dbReference type="AlphaFoldDB" id="A0A8H4JY99"/>
<feature type="compositionally biased region" description="Polar residues" evidence="1">
    <location>
        <begin position="335"/>
        <end position="349"/>
    </location>
</feature>
<proteinExistence type="predicted"/>
<evidence type="ECO:0000313" key="2">
    <source>
        <dbReference type="EMBL" id="KAF4441247.1"/>
    </source>
</evidence>
<evidence type="ECO:0000256" key="1">
    <source>
        <dbReference type="SAM" id="MobiDB-lite"/>
    </source>
</evidence>
<dbReference type="EMBL" id="JAADJG010000625">
    <property type="protein sequence ID" value="KAF4441247.1"/>
    <property type="molecule type" value="Genomic_DNA"/>
</dbReference>
<feature type="region of interest" description="Disordered" evidence="1">
    <location>
        <begin position="1"/>
        <end position="87"/>
    </location>
</feature>